<evidence type="ECO:0000256" key="2">
    <source>
        <dbReference type="ARBA" id="ARBA00008335"/>
    </source>
</evidence>
<comment type="subcellular location">
    <subcellularLocation>
        <location evidence="1">Cell membrane</location>
        <topology evidence="1">Multi-pass membrane protein</topology>
    </subcellularLocation>
</comment>
<evidence type="ECO:0000256" key="6">
    <source>
        <dbReference type="ARBA" id="ARBA00023136"/>
    </source>
</evidence>
<keyword evidence="5" id="KW-1133">Transmembrane helix</keyword>
<dbReference type="AlphaFoldDB" id="A0A1S8KYT8"/>
<proteinExistence type="inferred from homology"/>
<dbReference type="PANTHER" id="PTHR23514">
    <property type="entry name" value="BYPASS OF STOP CODON PROTEIN 6"/>
    <property type="match status" value="1"/>
</dbReference>
<dbReference type="PROSITE" id="PS00216">
    <property type="entry name" value="SUGAR_TRANSPORT_1"/>
    <property type="match status" value="1"/>
</dbReference>
<dbReference type="Proteomes" id="UP000190951">
    <property type="component" value="Chromosome"/>
</dbReference>
<evidence type="ECO:0000256" key="3">
    <source>
        <dbReference type="ARBA" id="ARBA00022448"/>
    </source>
</evidence>
<keyword evidence="4" id="KW-0812">Transmembrane</keyword>
<dbReference type="STRING" id="84029.CROST_39180"/>
<protein>
    <submittedName>
        <fullName evidence="7">Inner membrane transport protein YdiM</fullName>
    </submittedName>
</protein>
<evidence type="ECO:0000313" key="8">
    <source>
        <dbReference type="Proteomes" id="UP000190951"/>
    </source>
</evidence>
<dbReference type="InterPro" id="IPR020846">
    <property type="entry name" value="MFS_dom"/>
</dbReference>
<dbReference type="InterPro" id="IPR011701">
    <property type="entry name" value="MFS"/>
</dbReference>
<evidence type="ECO:0000256" key="5">
    <source>
        <dbReference type="ARBA" id="ARBA00022989"/>
    </source>
</evidence>
<organism evidence="7 8">
    <name type="scientific">Clostridium felsineum</name>
    <dbReference type="NCBI Taxonomy" id="36839"/>
    <lineage>
        <taxon>Bacteria</taxon>
        <taxon>Bacillati</taxon>
        <taxon>Bacillota</taxon>
        <taxon>Clostridia</taxon>
        <taxon>Eubacteriales</taxon>
        <taxon>Clostridiaceae</taxon>
        <taxon>Clostridium</taxon>
    </lineage>
</organism>
<dbReference type="PROSITE" id="PS50850">
    <property type="entry name" value="MFS"/>
    <property type="match status" value="1"/>
</dbReference>
<dbReference type="GO" id="GO:0005886">
    <property type="term" value="C:plasma membrane"/>
    <property type="evidence" value="ECO:0007669"/>
    <property type="project" value="UniProtKB-SubCell"/>
</dbReference>
<dbReference type="GO" id="GO:0022857">
    <property type="term" value="F:transmembrane transporter activity"/>
    <property type="evidence" value="ECO:0007669"/>
    <property type="project" value="InterPro"/>
</dbReference>
<keyword evidence="3" id="KW-0813">Transport</keyword>
<name>A0A1S8KYT8_9CLOT</name>
<evidence type="ECO:0000313" key="7">
    <source>
        <dbReference type="EMBL" id="URZ12807.1"/>
    </source>
</evidence>
<reference evidence="7 8" key="1">
    <citation type="submission" date="2022-04" db="EMBL/GenBank/DDBJ databases">
        <title>Genome sequence of C. roseum typestrain.</title>
        <authorList>
            <person name="Poehlein A."/>
            <person name="Schoch T."/>
            <person name="Duerre P."/>
            <person name="Daniel R."/>
        </authorList>
    </citation>
    <scope>NUCLEOTIDE SEQUENCE [LARGE SCALE GENOMIC DNA]</scope>
    <source>
        <strain evidence="7 8">DSM 7320</strain>
    </source>
</reference>
<evidence type="ECO:0000256" key="4">
    <source>
        <dbReference type="ARBA" id="ARBA00022692"/>
    </source>
</evidence>
<dbReference type="InterPro" id="IPR005829">
    <property type="entry name" value="Sugar_transporter_CS"/>
</dbReference>
<dbReference type="Gene3D" id="1.20.1250.20">
    <property type="entry name" value="MFS general substrate transporter like domains"/>
    <property type="match status" value="2"/>
</dbReference>
<dbReference type="InterPro" id="IPR051788">
    <property type="entry name" value="MFS_Transporter"/>
</dbReference>
<sequence>MNNMKKYYPTAFCLYLNYFVHGIGASILAQNSKSLQAMWHTDAAAVLYVISALGIGRLIALPFSGAISDKFGRRPTVLLGMLIYAAFFGLILITPNASVGFAVALLAGIANSFLDLGCIPAAMEILVESTGLASILTKLFISIGQYALPVAIGLLLSNNLYFGYSFIICIVILVINGIILLKLPFAPMGAKKAENSEEAAEEVVKPKFLVEGIALIIMGFTSTATFQIFLNVNKNFGIDAVGMTASAAGKIQANYALGSICAVILTALLVKKLVKPVRFLFIYPLISFVMLMAMFITKSQTIALVGGFVIGFSAAGGVLQLVVSTMSDLFPVSKGKITSMVMMSSSIATFAVTAIAGFVTKSVGIQYTLVVAAAITAVGVLLSIVVNVRYNQLVKAKKQLT</sequence>
<dbReference type="Pfam" id="PF07690">
    <property type="entry name" value="MFS_1"/>
    <property type="match status" value="1"/>
</dbReference>
<dbReference type="InterPro" id="IPR036259">
    <property type="entry name" value="MFS_trans_sf"/>
</dbReference>
<comment type="similarity">
    <text evidence="2">Belongs to the major facilitator superfamily.</text>
</comment>
<dbReference type="KEGG" id="crw:CROST_035520"/>
<dbReference type="EMBL" id="CP096983">
    <property type="protein sequence ID" value="URZ12807.1"/>
    <property type="molecule type" value="Genomic_DNA"/>
</dbReference>
<dbReference type="SUPFAM" id="SSF103473">
    <property type="entry name" value="MFS general substrate transporter"/>
    <property type="match status" value="1"/>
</dbReference>
<keyword evidence="6" id="KW-0472">Membrane</keyword>
<accession>A0A1S8KYT8</accession>
<keyword evidence="8" id="KW-1185">Reference proteome</keyword>
<evidence type="ECO:0000256" key="1">
    <source>
        <dbReference type="ARBA" id="ARBA00004651"/>
    </source>
</evidence>
<dbReference type="PANTHER" id="PTHR23514:SF3">
    <property type="entry name" value="BYPASS OF STOP CODON PROTEIN 6"/>
    <property type="match status" value="1"/>
</dbReference>
<gene>
    <name evidence="7" type="primary">ydiM_1</name>
    <name evidence="7" type="ORF">CROST_035520</name>
</gene>